<proteinExistence type="predicted"/>
<evidence type="ECO:0000256" key="1">
    <source>
        <dbReference type="ARBA" id="ARBA00004370"/>
    </source>
</evidence>
<reference evidence="10" key="1">
    <citation type="journal article" date="2014" name="PLoS ONE">
        <title>The genome and linkage map of the northern pike (Esox lucius): conserved synteny revealed between the salmonid sister group and the Neoteleostei.</title>
        <authorList>
            <person name="Rondeau E.B."/>
            <person name="Minkley D.R."/>
            <person name="Leong J.S."/>
            <person name="Messmer A.M."/>
            <person name="Jantzen J.R."/>
            <person name="von Schalburg K.R."/>
            <person name="Lemon C."/>
            <person name="Bird N.H."/>
            <person name="Koop B.F."/>
        </authorList>
    </citation>
    <scope>NUCLEOTIDE SEQUENCE</scope>
</reference>
<dbReference type="Pfam" id="PF01437">
    <property type="entry name" value="PSI"/>
    <property type="match status" value="1"/>
</dbReference>
<dbReference type="OMA" id="FCGWDAA"/>
<dbReference type="InterPro" id="IPR001627">
    <property type="entry name" value="Semap_dom"/>
</dbReference>
<dbReference type="OrthoDB" id="9988752at2759"/>
<dbReference type="GO" id="GO:0030335">
    <property type="term" value="P:positive regulation of cell migration"/>
    <property type="evidence" value="ECO:0007669"/>
    <property type="project" value="TreeGrafter"/>
</dbReference>
<dbReference type="GO" id="GO:0045499">
    <property type="term" value="F:chemorepellent activity"/>
    <property type="evidence" value="ECO:0007669"/>
    <property type="project" value="TreeGrafter"/>
</dbReference>
<feature type="region of interest" description="Disordered" evidence="6">
    <location>
        <begin position="650"/>
        <end position="698"/>
    </location>
</feature>
<organism evidence="9 10">
    <name type="scientific">Esox lucius</name>
    <name type="common">Northern pike</name>
    <dbReference type="NCBI Taxonomy" id="8010"/>
    <lineage>
        <taxon>Eukaryota</taxon>
        <taxon>Metazoa</taxon>
        <taxon>Chordata</taxon>
        <taxon>Craniata</taxon>
        <taxon>Vertebrata</taxon>
        <taxon>Euteleostomi</taxon>
        <taxon>Actinopterygii</taxon>
        <taxon>Neopterygii</taxon>
        <taxon>Teleostei</taxon>
        <taxon>Protacanthopterygii</taxon>
        <taxon>Esociformes</taxon>
        <taxon>Esocidae</taxon>
        <taxon>Esox</taxon>
    </lineage>
</organism>
<dbReference type="SMART" id="SM00630">
    <property type="entry name" value="Sema"/>
    <property type="match status" value="1"/>
</dbReference>
<keyword evidence="7" id="KW-1133">Transmembrane helix</keyword>
<comment type="subcellular location">
    <subcellularLocation>
        <location evidence="1">Membrane</location>
    </subcellularLocation>
</comment>
<dbReference type="InterPro" id="IPR015943">
    <property type="entry name" value="WD40/YVTN_repeat-like_dom_sf"/>
</dbReference>
<evidence type="ECO:0000313" key="10">
    <source>
        <dbReference type="Proteomes" id="UP000265140"/>
    </source>
</evidence>
<dbReference type="PROSITE" id="PS51004">
    <property type="entry name" value="SEMA"/>
    <property type="match status" value="1"/>
</dbReference>
<keyword evidence="2 7" id="KW-0472">Membrane</keyword>
<evidence type="ECO:0000256" key="2">
    <source>
        <dbReference type="ARBA" id="ARBA00023136"/>
    </source>
</evidence>
<dbReference type="InterPro" id="IPR027231">
    <property type="entry name" value="Semaphorin"/>
</dbReference>
<feature type="compositionally biased region" description="Polar residues" evidence="6">
    <location>
        <begin position="794"/>
        <end position="811"/>
    </location>
</feature>
<dbReference type="CDD" id="cd11240">
    <property type="entry name" value="Sema_4"/>
    <property type="match status" value="1"/>
</dbReference>
<dbReference type="RefSeq" id="XP_010871962.1">
    <property type="nucleotide sequence ID" value="XM_010873660.4"/>
</dbReference>
<comment type="caution">
    <text evidence="5">Lacks conserved residue(s) required for the propagation of feature annotation.</text>
</comment>
<evidence type="ECO:0000313" key="9">
    <source>
        <dbReference type="Ensembl" id="ENSELUP00000015656.1"/>
    </source>
</evidence>
<keyword evidence="10" id="KW-1185">Reference proteome</keyword>
<dbReference type="Gene3D" id="3.30.1680.10">
    <property type="entry name" value="ligand-binding face of the semaphorins, domain 2"/>
    <property type="match status" value="1"/>
</dbReference>
<reference evidence="9" key="3">
    <citation type="submission" date="2025-08" db="UniProtKB">
        <authorList>
            <consortium name="Ensembl"/>
        </authorList>
    </citation>
    <scope>IDENTIFICATION</scope>
</reference>
<dbReference type="GO" id="GO:0001755">
    <property type="term" value="P:neural crest cell migration"/>
    <property type="evidence" value="ECO:0007669"/>
    <property type="project" value="TreeGrafter"/>
</dbReference>
<dbReference type="PANTHER" id="PTHR11036">
    <property type="entry name" value="SEMAPHORIN"/>
    <property type="match status" value="1"/>
</dbReference>
<dbReference type="STRING" id="8010.ENSELUP00000015666"/>
<evidence type="ECO:0000256" key="6">
    <source>
        <dbReference type="SAM" id="MobiDB-lite"/>
    </source>
</evidence>
<feature type="compositionally biased region" description="Basic and acidic residues" evidence="6">
    <location>
        <begin position="774"/>
        <end position="790"/>
    </location>
</feature>
<evidence type="ECO:0000256" key="3">
    <source>
        <dbReference type="ARBA" id="ARBA00023157"/>
    </source>
</evidence>
<dbReference type="Gene3D" id="2.130.10.10">
    <property type="entry name" value="YVTN repeat-like/Quinoprotein amine dehydrogenase"/>
    <property type="match status" value="1"/>
</dbReference>
<dbReference type="AlphaFoldDB" id="A0A3P8YHQ8"/>
<dbReference type="CTD" id="571290"/>
<dbReference type="GeneID" id="105012665"/>
<dbReference type="InterPro" id="IPR002165">
    <property type="entry name" value="Plexin_repeat"/>
</dbReference>
<keyword evidence="3" id="KW-1015">Disulfide bond</keyword>
<feature type="region of interest" description="Disordered" evidence="6">
    <location>
        <begin position="766"/>
        <end position="832"/>
    </location>
</feature>
<keyword evidence="7" id="KW-0812">Transmembrane</keyword>
<dbReference type="Ensembl" id="ENSELUT00000024790.3">
    <property type="protein sequence ID" value="ENSELUP00000015656.1"/>
    <property type="gene ID" value="ENSELUG00000015584.3"/>
</dbReference>
<dbReference type="InParanoid" id="A0A3P8YHQ8"/>
<dbReference type="Pfam" id="PF01403">
    <property type="entry name" value="Sema"/>
    <property type="match status" value="1"/>
</dbReference>
<feature type="transmembrane region" description="Helical" evidence="7">
    <location>
        <begin position="737"/>
        <end position="757"/>
    </location>
</feature>
<dbReference type="GO" id="GO:0005886">
    <property type="term" value="C:plasma membrane"/>
    <property type="evidence" value="ECO:0007669"/>
    <property type="project" value="TreeGrafter"/>
</dbReference>
<evidence type="ECO:0000256" key="4">
    <source>
        <dbReference type="ARBA" id="ARBA00023180"/>
    </source>
</evidence>
<dbReference type="InterPro" id="IPR016201">
    <property type="entry name" value="PSI"/>
</dbReference>
<sequence>MHRQPLKSSFASDCTLPSPVWVTMEPPGLLSVVVVFVGLLGTFVEGLTPRVSFPIGTPGRSLSRFNSSDVRNTTTLLLSDDGDTLFVGARDFVLSLDVGQEDIVVKSKLDWSPSNNEMNDCFMKGKKKADCHNFIRVLQFLNSTHMYACGTFAFSPRCTYINHETFSFVTSPSGKPEEGRGRCPYDPYQRNSAITVDGELYTGTVADYMGNRPVISRHLSEGSHIDLKLDDTLGWLEDPTFISSSFVPSEEKIYFFFSEVGREYDFIDKFTVSRIAQVCTSDVGGQRTLQKRWTTFAKAQLLCKSDNELPYNILQDIVTLPPPEGTPVDETLFFGIFTSQWSVNSGQSVVCAFRLGDIKAVFGGNYKVLNRDTLRWSTRVQEKVANPGVCGLHNASDNTLRFVKENFLAEDSVHPARRRLTLVSPDRRYTHLAAQRVQASGGRNYTVLFLLTEAGYLHKAVLLDDGPHIIEEVQVFEQPQPIKSVLLSISKGVVFVGSSEGVVRVPVSNCSYYGSCAECVLARDPFCAWDHSNKVCAPTISIQDQAGQDVERGSVQGQCTSPIMPRSRSGPEKFKLVSVSLKEVVRLQCPEASRLARREWVGPDRLLSPELYLQPEDGSLQFLATADTLGQYRCISMENDYEQALAVYQVKQKSSPTPETAPPSETPTQRLLPTTPADSALTLPPTVAMPEPAASATTRQASRNFTYWVKQMGETGAESRGEEALLLERGSTYLKELVVVSMLLAGCVFLLVAIGLYRVRQRCRNKTAPQDSSPGRDSEQGDPHEQEPLRDGQSPCSNGKQNGQAAPNGQANGVMCNGTPKGSNGHLPNTPT</sequence>
<dbReference type="Proteomes" id="UP000265140">
    <property type="component" value="Chromosome 10"/>
</dbReference>
<dbReference type="KEGG" id="els:105012665"/>
<evidence type="ECO:0000259" key="8">
    <source>
        <dbReference type="PROSITE" id="PS51004"/>
    </source>
</evidence>
<dbReference type="SUPFAM" id="SSF101912">
    <property type="entry name" value="Sema domain"/>
    <property type="match status" value="1"/>
</dbReference>
<dbReference type="GeneTree" id="ENSGT00940000154870"/>
<dbReference type="GO" id="GO:0030215">
    <property type="term" value="F:semaphorin receptor binding"/>
    <property type="evidence" value="ECO:0007669"/>
    <property type="project" value="InterPro"/>
</dbReference>
<dbReference type="FunFam" id="2.130.10.10:FF:000257">
    <property type="entry name" value="semaphorin-4A isoform X2"/>
    <property type="match status" value="1"/>
</dbReference>
<reference evidence="9" key="4">
    <citation type="submission" date="2025-09" db="UniProtKB">
        <authorList>
            <consortium name="Ensembl"/>
        </authorList>
    </citation>
    <scope>IDENTIFICATION</scope>
</reference>
<protein>
    <recommendedName>
        <fullName evidence="8">Sema domain-containing protein</fullName>
    </recommendedName>
</protein>
<dbReference type="PANTHER" id="PTHR11036:SF145">
    <property type="entry name" value="SEMAPHORIN-4A ISOFORM X1-RELATED"/>
    <property type="match status" value="1"/>
</dbReference>
<dbReference type="InterPro" id="IPR036352">
    <property type="entry name" value="Semap_dom_sf"/>
</dbReference>
<dbReference type="GO" id="GO:0007411">
    <property type="term" value="P:axon guidance"/>
    <property type="evidence" value="ECO:0007669"/>
    <property type="project" value="TreeGrafter"/>
</dbReference>
<dbReference type="SUPFAM" id="SSF103575">
    <property type="entry name" value="Plexin repeat"/>
    <property type="match status" value="1"/>
</dbReference>
<reference evidence="9" key="2">
    <citation type="submission" date="2020-02" db="EMBL/GenBank/DDBJ databases">
        <title>Esox lucius (northern pike) genome, fEsoLuc1, primary haplotype.</title>
        <authorList>
            <person name="Myers G."/>
            <person name="Karagic N."/>
            <person name="Meyer A."/>
            <person name="Pippel M."/>
            <person name="Reichard M."/>
            <person name="Winkler S."/>
            <person name="Tracey A."/>
            <person name="Sims Y."/>
            <person name="Howe K."/>
            <person name="Rhie A."/>
            <person name="Formenti G."/>
            <person name="Durbin R."/>
            <person name="Fedrigo O."/>
            <person name="Jarvis E.D."/>
        </authorList>
    </citation>
    <scope>NUCLEOTIDE SEQUENCE [LARGE SCALE GENOMIC DNA]</scope>
</reference>
<evidence type="ECO:0000256" key="7">
    <source>
        <dbReference type="SAM" id="Phobius"/>
    </source>
</evidence>
<feature type="compositionally biased region" description="Polar residues" evidence="6">
    <location>
        <begin position="820"/>
        <end position="832"/>
    </location>
</feature>
<evidence type="ECO:0000256" key="5">
    <source>
        <dbReference type="PROSITE-ProRule" id="PRU00352"/>
    </source>
</evidence>
<dbReference type="GO" id="GO:0071526">
    <property type="term" value="P:semaphorin-plexin signaling pathway"/>
    <property type="evidence" value="ECO:0007669"/>
    <property type="project" value="TreeGrafter"/>
</dbReference>
<dbReference type="RefSeq" id="XP_010871961.1">
    <property type="nucleotide sequence ID" value="XM_010873659.4"/>
</dbReference>
<keyword evidence="4" id="KW-0325">Glycoprotein</keyword>
<dbReference type="Bgee" id="ENSELUG00000015584">
    <property type="expression patterns" value="Expressed in head kidney and 15 other cell types or tissues"/>
</dbReference>
<name>A0A3P8YHQ8_ESOLU</name>
<dbReference type="SMART" id="SM00423">
    <property type="entry name" value="PSI"/>
    <property type="match status" value="1"/>
</dbReference>
<feature type="domain" description="Sema" evidence="8">
    <location>
        <begin position="50"/>
        <end position="507"/>
    </location>
</feature>
<accession>A0A3P8YHQ8</accession>